<comment type="caution">
    <text evidence="14">The sequence shown here is derived from an EMBL/GenBank/DDBJ whole genome shotgun (WGS) entry which is preliminary data.</text>
</comment>
<dbReference type="EMBL" id="JABTTQ020000011">
    <property type="protein sequence ID" value="KAK6146830.1"/>
    <property type="molecule type" value="Genomic_DNA"/>
</dbReference>
<sequence>MAAISCHMLSYFTHCSSNKSSQEPNKQKLHSVKINGTKHVMAFPCVDNPPAKNVRISIDGQIRQNIPTKKQLVDPYRLGVFVEDGVEYRQTVVVRSHEVGPDKTMTIESILNLLQEYLNAGNSTESCMDVRANEWVWNHLWGEVIETNTWVGASGKNGMRRDWLLRSQATGLVLARATSKWVMMNKHTRRLSKMPDDVRTEISPWFIEKQAMEESTQEIEKMDSKNACYVHSDLKPKRSDLDMNHHVNYVKYVKWMIETLPGEFLENHQLSDIVLEYKRECGSSDMVQSLCQPQQHHKLLKTTTQQCGYIGVDGNSVSSDKLLKGNGRLGSLNQGPFSYTHLLQIKGDPKNGEIVRGKTTWKETIATMPFRP</sequence>
<evidence type="ECO:0000259" key="13">
    <source>
        <dbReference type="Pfam" id="PF20791"/>
    </source>
</evidence>
<dbReference type="SUPFAM" id="SSF54637">
    <property type="entry name" value="Thioesterase/thiol ester dehydrase-isomerase"/>
    <property type="match status" value="2"/>
</dbReference>
<evidence type="ECO:0000256" key="9">
    <source>
        <dbReference type="ARBA" id="ARBA00023098"/>
    </source>
</evidence>
<feature type="domain" description="Acyl-ACP thioesterase N-terminal hotdog" evidence="12">
    <location>
        <begin position="86"/>
        <end position="201"/>
    </location>
</feature>
<dbReference type="InterPro" id="IPR002864">
    <property type="entry name" value="Acyl-ACP_thioesterase_NHD"/>
</dbReference>
<comment type="subcellular location">
    <subcellularLocation>
        <location evidence="1 11">Plastid</location>
        <location evidence="1 11">Chloroplast</location>
    </subcellularLocation>
</comment>
<dbReference type="Pfam" id="PF01643">
    <property type="entry name" value="Acyl-ACP_TE"/>
    <property type="match status" value="1"/>
</dbReference>
<evidence type="ECO:0000256" key="3">
    <source>
        <dbReference type="ARBA" id="ARBA00022516"/>
    </source>
</evidence>
<dbReference type="InterPro" id="IPR029069">
    <property type="entry name" value="HotDog_dom_sf"/>
</dbReference>
<evidence type="ECO:0000256" key="8">
    <source>
        <dbReference type="ARBA" id="ARBA00022946"/>
    </source>
</evidence>
<evidence type="ECO:0000313" key="15">
    <source>
        <dbReference type="Proteomes" id="UP001318860"/>
    </source>
</evidence>
<protein>
    <recommendedName>
        <fullName evidence="11">Acyl-[acyl-carrier-protein] hydrolase</fullName>
        <ecNumber evidence="11">3.1.2.-</ecNumber>
    </recommendedName>
</protein>
<evidence type="ECO:0000256" key="1">
    <source>
        <dbReference type="ARBA" id="ARBA00004229"/>
    </source>
</evidence>
<reference evidence="14 15" key="1">
    <citation type="journal article" date="2021" name="Comput. Struct. Biotechnol. J.">
        <title>De novo genome assembly of the potent medicinal plant Rehmannia glutinosa using nanopore technology.</title>
        <authorList>
            <person name="Ma L."/>
            <person name="Dong C."/>
            <person name="Song C."/>
            <person name="Wang X."/>
            <person name="Zheng X."/>
            <person name="Niu Y."/>
            <person name="Chen S."/>
            <person name="Feng W."/>
        </authorList>
    </citation>
    <scope>NUCLEOTIDE SEQUENCE [LARGE SCALE GENOMIC DNA]</scope>
    <source>
        <strain evidence="14">DH-2019</strain>
    </source>
</reference>
<proteinExistence type="inferred from homology"/>
<keyword evidence="5 11" id="KW-0934">Plastid</keyword>
<keyword evidence="3 11" id="KW-0444">Lipid biosynthesis</keyword>
<gene>
    <name evidence="14" type="ORF">DH2020_020699</name>
</gene>
<comment type="similarity">
    <text evidence="2 11">Belongs to the acyl-ACP thioesterase family.</text>
</comment>
<accession>A0ABR0WL12</accession>
<name>A0ABR0WL12_REHGL</name>
<evidence type="ECO:0000256" key="7">
    <source>
        <dbReference type="ARBA" id="ARBA00022832"/>
    </source>
</evidence>
<evidence type="ECO:0000256" key="11">
    <source>
        <dbReference type="RuleBase" id="RU363096"/>
    </source>
</evidence>
<keyword evidence="9 11" id="KW-0443">Lipid metabolism</keyword>
<keyword evidence="6 11" id="KW-0378">Hydrolase</keyword>
<dbReference type="Proteomes" id="UP001318860">
    <property type="component" value="Unassembled WGS sequence"/>
</dbReference>
<dbReference type="Pfam" id="PF20791">
    <property type="entry name" value="Acyl-ACP_TE_C"/>
    <property type="match status" value="1"/>
</dbReference>
<keyword evidence="10 11" id="KW-0275">Fatty acid biosynthesis</keyword>
<dbReference type="EC" id="3.1.2.-" evidence="11"/>
<dbReference type="InterPro" id="IPR045023">
    <property type="entry name" value="FATA/B"/>
</dbReference>
<keyword evidence="8" id="KW-0809">Transit peptide</keyword>
<keyword evidence="7 11" id="KW-0276">Fatty acid metabolism</keyword>
<evidence type="ECO:0000256" key="4">
    <source>
        <dbReference type="ARBA" id="ARBA00022528"/>
    </source>
</evidence>
<dbReference type="InterPro" id="IPR049427">
    <property type="entry name" value="Acyl-ACP_TE_C"/>
</dbReference>
<evidence type="ECO:0000256" key="2">
    <source>
        <dbReference type="ARBA" id="ARBA00006500"/>
    </source>
</evidence>
<evidence type="ECO:0000256" key="10">
    <source>
        <dbReference type="ARBA" id="ARBA00023160"/>
    </source>
</evidence>
<organism evidence="14 15">
    <name type="scientific">Rehmannia glutinosa</name>
    <name type="common">Chinese foxglove</name>
    <dbReference type="NCBI Taxonomy" id="99300"/>
    <lineage>
        <taxon>Eukaryota</taxon>
        <taxon>Viridiplantae</taxon>
        <taxon>Streptophyta</taxon>
        <taxon>Embryophyta</taxon>
        <taxon>Tracheophyta</taxon>
        <taxon>Spermatophyta</taxon>
        <taxon>Magnoliopsida</taxon>
        <taxon>eudicotyledons</taxon>
        <taxon>Gunneridae</taxon>
        <taxon>Pentapetalae</taxon>
        <taxon>asterids</taxon>
        <taxon>lamiids</taxon>
        <taxon>Lamiales</taxon>
        <taxon>Orobanchaceae</taxon>
        <taxon>Rehmannieae</taxon>
        <taxon>Rehmannia</taxon>
    </lineage>
</organism>
<keyword evidence="4 11" id="KW-0150">Chloroplast</keyword>
<dbReference type="PANTHER" id="PTHR31727:SF10">
    <property type="entry name" value="ACYL-[ACYL-CARRIER-PROTEIN] HYDROLASE"/>
    <property type="match status" value="1"/>
</dbReference>
<evidence type="ECO:0000256" key="5">
    <source>
        <dbReference type="ARBA" id="ARBA00022640"/>
    </source>
</evidence>
<feature type="domain" description="Acyl-ACP thioesterase-like C-terminal" evidence="13">
    <location>
        <begin position="230"/>
        <end position="304"/>
    </location>
</feature>
<evidence type="ECO:0000313" key="14">
    <source>
        <dbReference type="EMBL" id="KAK6146830.1"/>
    </source>
</evidence>
<comment type="function">
    <text evidence="11">Plays an essential role in chain termination during de novo fatty acid synthesis.</text>
</comment>
<dbReference type="Gene3D" id="3.10.129.10">
    <property type="entry name" value="Hotdog Thioesterase"/>
    <property type="match status" value="1"/>
</dbReference>
<dbReference type="PANTHER" id="PTHR31727">
    <property type="entry name" value="OLEOYL-ACYL CARRIER PROTEIN THIOESTERASE 1, CHLOROPLASTIC"/>
    <property type="match status" value="1"/>
</dbReference>
<keyword evidence="15" id="KW-1185">Reference proteome</keyword>
<evidence type="ECO:0000259" key="12">
    <source>
        <dbReference type="Pfam" id="PF01643"/>
    </source>
</evidence>
<evidence type="ECO:0000256" key="6">
    <source>
        <dbReference type="ARBA" id="ARBA00022801"/>
    </source>
</evidence>